<evidence type="ECO:0000313" key="2">
    <source>
        <dbReference type="Proteomes" id="UP000250272"/>
    </source>
</evidence>
<dbReference type="Proteomes" id="UP000250272">
    <property type="component" value="Chromosome"/>
</dbReference>
<name>A0A2Z2MIE6_9EURY</name>
<reference evidence="1 2" key="1">
    <citation type="submission" date="2016-04" db="EMBL/GenBank/DDBJ databases">
        <title>Complete genome sequence of Thermococcus barossii type strain SHCK-94.</title>
        <authorList>
            <person name="Oger P.M."/>
        </authorList>
    </citation>
    <scope>NUCLEOTIDE SEQUENCE [LARGE SCALE GENOMIC DNA]</scope>
    <source>
        <strain evidence="1 2">SHCK-94</strain>
    </source>
</reference>
<dbReference type="AlphaFoldDB" id="A0A2Z2MIE6"/>
<accession>A0A2Z2MIE6</accession>
<dbReference type="EMBL" id="CP015101">
    <property type="protein sequence ID" value="ASJ05279.1"/>
    <property type="molecule type" value="Genomic_DNA"/>
</dbReference>
<dbReference type="GeneID" id="33326680"/>
<proteinExistence type="predicted"/>
<dbReference type="RefSeq" id="WP_088865281.1">
    <property type="nucleotide sequence ID" value="NZ_CP015101.1"/>
</dbReference>
<dbReference type="OrthoDB" id="101209at2157"/>
<sequence>MNKLKAVFAILLLFGMLLPPASSAVIVSELRPPIIIVGNIPRDFVIGPYEEFTVYFYIADDFGVTTGKGKVEAYYRIDGGDWKPAYVRTAAAGENWSLYQSIIHRFYGESQNFYVFYRKINLPGAPPGSRIEFKIAVTDVEGHTSYSPVYSYYVANPGGPKVLIVDPSVEAMAFEKSLDSLVIQFNVSGSFYHYNLSDFEAVAEPLLKLKPWMLTEHNWGDLAKYYNIRIVSPDELSEALREFQPQAVVLSNLWLPEWGLSKDQISALRDYLETHHAGLVVTSGTLFDATNPQHIGSVDGSPGIAGLLGLDPLIMAGAAKDGLNLTRASVMVPFIGTGYSLVLSERGPFNGGTVDVGTYSTVGWQYVLSSTHFGIAKRSVSRFAAENGLRMREMGESIKNLTGVQFNFSLSASMVLPEVVFSMEVTDKGVVMTHDGLKVELAVERGLLERIRLLHALKGYAPMLLARTSDYSGGILAMEGDYRAVYSSVELEAGSTEELSVLRKLVDWVLNYEPVQMPEVVILANDIDWGIKGNLLAAHLGALGLSVRHVTADDFEAYRNSKIVIILGGPDAYDGVGGYVRQVLSPNEQNAVRTGERGMFIKTNVWTEGQVVVVLAGQDRWQTGRKTRGYMNGLDKQYIRILATFTASVS</sequence>
<evidence type="ECO:0008006" key="3">
    <source>
        <dbReference type="Google" id="ProtNLM"/>
    </source>
</evidence>
<keyword evidence="2" id="KW-1185">Reference proteome</keyword>
<protein>
    <recommendedName>
        <fullName evidence="3">S-layer protein C-terminal domain-containing protein</fullName>
    </recommendedName>
</protein>
<organism evidence="1 2">
    <name type="scientific">Thermococcus barossii</name>
    <dbReference type="NCBI Taxonomy" id="54077"/>
    <lineage>
        <taxon>Archaea</taxon>
        <taxon>Methanobacteriati</taxon>
        <taxon>Methanobacteriota</taxon>
        <taxon>Thermococci</taxon>
        <taxon>Thermococcales</taxon>
        <taxon>Thermococcaceae</taxon>
        <taxon>Thermococcus</taxon>
    </lineage>
</organism>
<gene>
    <name evidence="1" type="ORF">A3L01_07850</name>
</gene>
<dbReference type="KEGG" id="tbs:A3L01_07850"/>
<evidence type="ECO:0000313" key="1">
    <source>
        <dbReference type="EMBL" id="ASJ05279.1"/>
    </source>
</evidence>